<accession>A0A285CSY5</accession>
<sequence length="185" mass="22248">MDVSRYKIFEHQSRSFSEGTLEYINDQWVFFDDESEEASLLEDFLFQEVEVFSNHRWRKGKLIETDKVRLSNEDFDLQNATKIRIRKNLVYSLERLLEDLHEDAFLQFVMTLNSMEFSIYDCIYCHNHLSFLKEKKNQNGVNMMIFDNGEVICAVQHHFEYFKRINDRFEFTLSTGKRVVIEKLA</sequence>
<gene>
    <name evidence="1" type="ORF">SAMN05877753_103456</name>
</gene>
<evidence type="ECO:0000313" key="1">
    <source>
        <dbReference type="EMBL" id="SNX70073.1"/>
    </source>
</evidence>
<dbReference type="Pfam" id="PF10949">
    <property type="entry name" value="DUF2777"/>
    <property type="match status" value="1"/>
</dbReference>
<proteinExistence type="predicted"/>
<protein>
    <submittedName>
        <fullName evidence="1">Uncharacterized protein DUF2777</fullName>
    </submittedName>
</protein>
<dbReference type="RefSeq" id="WP_097158365.1">
    <property type="nucleotide sequence ID" value="NZ_JBEPMQ010000002.1"/>
</dbReference>
<dbReference type="OrthoDB" id="2923064at2"/>
<name>A0A285CSY5_9BACI</name>
<dbReference type="InterPro" id="IPR024488">
    <property type="entry name" value="DUF2777"/>
</dbReference>
<reference evidence="1 2" key="1">
    <citation type="submission" date="2017-08" db="EMBL/GenBank/DDBJ databases">
        <authorList>
            <person name="de Groot N.N."/>
        </authorList>
    </citation>
    <scope>NUCLEOTIDE SEQUENCE [LARGE SCALE GENOMIC DNA]</scope>
    <source>
        <strain evidence="1 2">JC228</strain>
    </source>
</reference>
<dbReference type="EMBL" id="OAOP01000003">
    <property type="protein sequence ID" value="SNX70073.1"/>
    <property type="molecule type" value="Genomic_DNA"/>
</dbReference>
<evidence type="ECO:0000313" key="2">
    <source>
        <dbReference type="Proteomes" id="UP000219546"/>
    </source>
</evidence>
<organism evidence="1 2">
    <name type="scientific">Bacillus oleivorans</name>
    <dbReference type="NCBI Taxonomy" id="1448271"/>
    <lineage>
        <taxon>Bacteria</taxon>
        <taxon>Bacillati</taxon>
        <taxon>Bacillota</taxon>
        <taxon>Bacilli</taxon>
        <taxon>Bacillales</taxon>
        <taxon>Bacillaceae</taxon>
        <taxon>Bacillus</taxon>
    </lineage>
</organism>
<keyword evidence="2" id="KW-1185">Reference proteome</keyword>
<dbReference type="Proteomes" id="UP000219546">
    <property type="component" value="Unassembled WGS sequence"/>
</dbReference>
<dbReference type="AlphaFoldDB" id="A0A285CSY5"/>